<feature type="transmembrane region" description="Helical" evidence="17">
    <location>
        <begin position="442"/>
        <end position="469"/>
    </location>
</feature>
<feature type="transmembrane region" description="Helical" evidence="17">
    <location>
        <begin position="335"/>
        <end position="357"/>
    </location>
</feature>
<evidence type="ECO:0000313" key="20">
    <source>
        <dbReference type="EMBL" id="WVW00557.1"/>
    </source>
</evidence>
<feature type="transmembrane region" description="Helical" evidence="17">
    <location>
        <begin position="412"/>
        <end position="430"/>
    </location>
</feature>
<dbReference type="InterPro" id="IPR000260">
    <property type="entry name" value="NADH4_N"/>
</dbReference>
<feature type="transmembrane region" description="Helical" evidence="17">
    <location>
        <begin position="7"/>
        <end position="40"/>
    </location>
</feature>
<keyword evidence="6 17" id="KW-0813">Transport</keyword>
<evidence type="ECO:0000256" key="11">
    <source>
        <dbReference type="ARBA" id="ARBA00022989"/>
    </source>
</evidence>
<evidence type="ECO:0000259" key="18">
    <source>
        <dbReference type="Pfam" id="PF00361"/>
    </source>
</evidence>
<keyword evidence="11 17" id="KW-1133">Transmembrane helix</keyword>
<dbReference type="GO" id="GO:0048039">
    <property type="term" value="F:ubiquinone binding"/>
    <property type="evidence" value="ECO:0007669"/>
    <property type="project" value="TreeGrafter"/>
</dbReference>
<dbReference type="PANTHER" id="PTHR43507:SF20">
    <property type="entry name" value="NADH-UBIQUINONE OXIDOREDUCTASE CHAIN 4"/>
    <property type="match status" value="1"/>
</dbReference>
<dbReference type="Pfam" id="PF00361">
    <property type="entry name" value="Proton_antipo_M"/>
    <property type="match status" value="1"/>
</dbReference>
<dbReference type="Pfam" id="PF01059">
    <property type="entry name" value="Oxidored_q5_N"/>
    <property type="match status" value="1"/>
</dbReference>
<dbReference type="PANTHER" id="PTHR43507">
    <property type="entry name" value="NADH-UBIQUINONE OXIDOREDUCTASE CHAIN 4"/>
    <property type="match status" value="1"/>
</dbReference>
<feature type="transmembrane region" description="Helical" evidence="17">
    <location>
        <begin position="113"/>
        <end position="133"/>
    </location>
</feature>
<keyword evidence="10 17" id="KW-0249">Electron transport</keyword>
<evidence type="ECO:0000259" key="19">
    <source>
        <dbReference type="Pfam" id="PF01059"/>
    </source>
</evidence>
<reference evidence="20" key="1">
    <citation type="submission" date="2023-02" db="EMBL/GenBank/DDBJ databases">
        <title>Museomics allows comparative analyses of mitochondrial genomes in the family Gryllidae (Insecta, Orthoptera) and confirms its phylogenetic relationships.</title>
        <authorList>
            <person name="Dong J."/>
            <person name="Liu Y."/>
            <person name="Tan M."/>
            <person name="Abdul Wahab R."/>
            <person name="Nattier R."/>
            <person name="Chifflet-Belle P."/>
            <person name="Robillard T."/>
        </authorList>
    </citation>
    <scope>NUCLEOTIDE SEQUENCE</scope>
</reference>
<dbReference type="GO" id="GO:0031966">
    <property type="term" value="C:mitochondrial membrane"/>
    <property type="evidence" value="ECO:0007669"/>
    <property type="project" value="UniProtKB-SubCell"/>
</dbReference>
<feature type="transmembrane region" description="Helical" evidence="17">
    <location>
        <begin position="60"/>
        <end position="81"/>
    </location>
</feature>
<dbReference type="AlphaFoldDB" id="A0AAU6MX61"/>
<evidence type="ECO:0000256" key="16">
    <source>
        <dbReference type="ARBA" id="ARBA00049551"/>
    </source>
</evidence>
<feature type="domain" description="NADH:quinone oxidoreductase/Mrp antiporter transmembrane" evidence="18">
    <location>
        <begin position="107"/>
        <end position="391"/>
    </location>
</feature>
<dbReference type="GO" id="GO:0015990">
    <property type="term" value="P:electron transport coupled proton transport"/>
    <property type="evidence" value="ECO:0007669"/>
    <property type="project" value="TreeGrafter"/>
</dbReference>
<evidence type="ECO:0000256" key="13">
    <source>
        <dbReference type="ARBA" id="ARBA00023075"/>
    </source>
</evidence>
<evidence type="ECO:0000256" key="1">
    <source>
        <dbReference type="ARBA" id="ARBA00003257"/>
    </source>
</evidence>
<keyword evidence="14 17" id="KW-0496">Mitochondrion</keyword>
<evidence type="ECO:0000256" key="10">
    <source>
        <dbReference type="ARBA" id="ARBA00022982"/>
    </source>
</evidence>
<evidence type="ECO:0000256" key="15">
    <source>
        <dbReference type="ARBA" id="ARBA00023136"/>
    </source>
</evidence>
<comment type="function">
    <text evidence="17">Core subunit of the mitochondrial membrane respiratory chain NADH dehydrogenase (Complex I) which catalyzes electron transfer from NADH through the respiratory chain, using ubiquinone as an electron acceptor. Essential for the catalytic activity and assembly of complex I.</text>
</comment>
<comment type="function">
    <text evidence="1">Core subunit of the mitochondrial membrane respiratory chain NADH dehydrogenase (Complex I) that is believed to belong to the minimal assembly required for catalysis. Complex I functions in the transfer of electrons from NADH to the respiratory chain. The immediate electron acceptor for the enzyme is believed to be ubiquinone.</text>
</comment>
<feature type="transmembrane region" description="Helical" evidence="17">
    <location>
        <begin position="88"/>
        <end position="107"/>
    </location>
</feature>
<feature type="transmembrane region" description="Helical" evidence="17">
    <location>
        <begin position="273"/>
        <end position="296"/>
    </location>
</feature>
<keyword evidence="15 17" id="KW-0472">Membrane</keyword>
<keyword evidence="8 17" id="KW-0812">Transmembrane</keyword>
<feature type="transmembrane region" description="Helical" evidence="17">
    <location>
        <begin position="217"/>
        <end position="241"/>
    </location>
</feature>
<feature type="transmembrane region" description="Helical" evidence="17">
    <location>
        <begin position="377"/>
        <end position="400"/>
    </location>
</feature>
<dbReference type="InterPro" id="IPR003918">
    <property type="entry name" value="NADH_UbQ_OxRdtase"/>
</dbReference>
<dbReference type="EC" id="7.1.1.2" evidence="4 17"/>
<dbReference type="InterPro" id="IPR001750">
    <property type="entry name" value="ND/Mrp_TM"/>
</dbReference>
<evidence type="ECO:0000256" key="17">
    <source>
        <dbReference type="RuleBase" id="RU003297"/>
    </source>
</evidence>
<protein>
    <recommendedName>
        <fullName evidence="5 17">NADH-ubiquinone oxidoreductase chain 4</fullName>
        <ecNumber evidence="4 17">7.1.1.2</ecNumber>
    </recommendedName>
</protein>
<comment type="similarity">
    <text evidence="3 17">Belongs to the complex I subunit 4 family.</text>
</comment>
<feature type="domain" description="NADH:ubiquinone oxidoreductase chain 4 N-terminal" evidence="19">
    <location>
        <begin position="1"/>
        <end position="104"/>
    </location>
</feature>
<proteinExistence type="inferred from homology"/>
<gene>
    <name evidence="20" type="primary">nad4</name>
</gene>
<feature type="transmembrane region" description="Helical" evidence="17">
    <location>
        <begin position="182"/>
        <end position="205"/>
    </location>
</feature>
<keyword evidence="7 17" id="KW-0679">Respiratory chain</keyword>
<feature type="transmembrane region" description="Helical" evidence="17">
    <location>
        <begin position="247"/>
        <end position="266"/>
    </location>
</feature>
<sequence>MLMFILGVIFVIPVCFLNVVSWWLVQLVVSIMLFFLMLYVNMGMSYEGLSYMFGCDLLSYGLVVLSFWICGLMIMASGLIYNGKYYYNLFMVFVMLLLLMLICTFLSMSMLSFYIFFEGSLIPTLMLILGWGYQPERIYAGIYLLFYTLLASLPLLVGLLLLNYDLGSLNFCMFYEYNEFNVFMYLCLIFAFLVKMPMFLVHLWLPKAHVEAPISGSMILAGVLLKLGGYGLIRLLSVVLLCCVSYSFIWIGMSLVGGVMIGLVCLRQIDLKLLIAYSSVVHMGMVLSGIMVYNMVGVGGSYLMMVAHGLCSSGLFCISNIIYERIGSRSLLINKGLMVIMPSLSLWWFLLCSSNMAAPPSLNLLAEIMLINSVLSWNVLSFVLISLMSFFGAAYSLYLYSYSQHGKMYSGIYSCIHVSFCEYLLLFLHWFPLNFLIVRSDLFFMCICLISLLEHWFLMSGTYISIVLIY</sequence>
<evidence type="ECO:0000256" key="3">
    <source>
        <dbReference type="ARBA" id="ARBA00009025"/>
    </source>
</evidence>
<comment type="subcellular location">
    <subcellularLocation>
        <location evidence="2 17">Mitochondrion membrane</location>
        <topology evidence="2 17">Multi-pass membrane protein</topology>
    </subcellularLocation>
</comment>
<evidence type="ECO:0000256" key="8">
    <source>
        <dbReference type="ARBA" id="ARBA00022692"/>
    </source>
</evidence>
<dbReference type="PRINTS" id="PR01437">
    <property type="entry name" value="NUOXDRDTASE4"/>
</dbReference>
<dbReference type="GO" id="GO:0003954">
    <property type="term" value="F:NADH dehydrogenase activity"/>
    <property type="evidence" value="ECO:0007669"/>
    <property type="project" value="TreeGrafter"/>
</dbReference>
<evidence type="ECO:0000256" key="7">
    <source>
        <dbReference type="ARBA" id="ARBA00022660"/>
    </source>
</evidence>
<evidence type="ECO:0000256" key="12">
    <source>
        <dbReference type="ARBA" id="ARBA00023027"/>
    </source>
</evidence>
<keyword evidence="9" id="KW-1278">Translocase</keyword>
<keyword evidence="13 17" id="KW-0830">Ubiquinone</keyword>
<feature type="transmembrane region" description="Helical" evidence="17">
    <location>
        <begin position="140"/>
        <end position="162"/>
    </location>
</feature>
<accession>A0AAU6MX61</accession>
<comment type="catalytic activity">
    <reaction evidence="16 17">
        <text>a ubiquinone + NADH + 5 H(+)(in) = a ubiquinol + NAD(+) + 4 H(+)(out)</text>
        <dbReference type="Rhea" id="RHEA:29091"/>
        <dbReference type="Rhea" id="RHEA-COMP:9565"/>
        <dbReference type="Rhea" id="RHEA-COMP:9566"/>
        <dbReference type="ChEBI" id="CHEBI:15378"/>
        <dbReference type="ChEBI" id="CHEBI:16389"/>
        <dbReference type="ChEBI" id="CHEBI:17976"/>
        <dbReference type="ChEBI" id="CHEBI:57540"/>
        <dbReference type="ChEBI" id="CHEBI:57945"/>
        <dbReference type="EC" id="7.1.1.2"/>
    </reaction>
</comment>
<geneLocation type="mitochondrion" evidence="20"/>
<dbReference type="GO" id="GO:0008137">
    <property type="term" value="F:NADH dehydrogenase (ubiquinone) activity"/>
    <property type="evidence" value="ECO:0007669"/>
    <property type="project" value="UniProtKB-UniRule"/>
</dbReference>
<keyword evidence="12 17" id="KW-0520">NAD</keyword>
<name>A0AAU6MX61_9ORTH</name>
<evidence type="ECO:0000256" key="4">
    <source>
        <dbReference type="ARBA" id="ARBA00012944"/>
    </source>
</evidence>
<evidence type="ECO:0000256" key="2">
    <source>
        <dbReference type="ARBA" id="ARBA00004225"/>
    </source>
</evidence>
<evidence type="ECO:0000256" key="9">
    <source>
        <dbReference type="ARBA" id="ARBA00022967"/>
    </source>
</evidence>
<evidence type="ECO:0000256" key="5">
    <source>
        <dbReference type="ARBA" id="ARBA00021006"/>
    </source>
</evidence>
<organism evidence="20">
    <name type="scientific">Xenogryllus lamottei</name>
    <dbReference type="NCBI Taxonomy" id="3120008"/>
    <lineage>
        <taxon>Eukaryota</taxon>
        <taxon>Metazoa</taxon>
        <taxon>Ecdysozoa</taxon>
        <taxon>Arthropoda</taxon>
        <taxon>Hexapoda</taxon>
        <taxon>Insecta</taxon>
        <taxon>Pterygota</taxon>
        <taxon>Neoptera</taxon>
        <taxon>Polyneoptera</taxon>
        <taxon>Orthoptera</taxon>
        <taxon>Ensifera</taxon>
        <taxon>Gryllidea</taxon>
        <taxon>Grylloidea</taxon>
        <taxon>Gryllidae</taxon>
        <taxon>Eneopterinae</taxon>
        <taxon>Xenogryllus</taxon>
    </lineage>
</organism>
<dbReference type="EMBL" id="OQ457268">
    <property type="protein sequence ID" value="WVW00557.1"/>
    <property type="molecule type" value="Genomic_DNA"/>
</dbReference>
<evidence type="ECO:0000256" key="14">
    <source>
        <dbReference type="ARBA" id="ARBA00023128"/>
    </source>
</evidence>
<evidence type="ECO:0000256" key="6">
    <source>
        <dbReference type="ARBA" id="ARBA00022448"/>
    </source>
</evidence>
<dbReference type="GO" id="GO:0042773">
    <property type="term" value="P:ATP synthesis coupled electron transport"/>
    <property type="evidence" value="ECO:0007669"/>
    <property type="project" value="InterPro"/>
</dbReference>
<feature type="transmembrane region" description="Helical" evidence="17">
    <location>
        <begin position="302"/>
        <end position="323"/>
    </location>
</feature>